<name>C0R927_BORVA</name>
<evidence type="ECO:0000313" key="2">
    <source>
        <dbReference type="Proteomes" id="UP000006163"/>
    </source>
</evidence>
<protein>
    <submittedName>
        <fullName evidence="1">Uncharacterized protein</fullName>
    </submittedName>
</protein>
<dbReference type="EMBL" id="CP001440">
    <property type="protein sequence ID" value="ACN53060.1"/>
    <property type="molecule type" value="Genomic_DNA"/>
</dbReference>
<organism evidence="1 2">
    <name type="scientific">Borreliella valaisiana VS116</name>
    <dbReference type="NCBI Taxonomy" id="445987"/>
    <lineage>
        <taxon>Bacteria</taxon>
        <taxon>Pseudomonadati</taxon>
        <taxon>Spirochaetota</taxon>
        <taxon>Spirochaetia</taxon>
        <taxon>Spirochaetales</taxon>
        <taxon>Borreliaceae</taxon>
        <taxon>Borreliella</taxon>
    </lineage>
</organism>
<accession>C0R927</accession>
<evidence type="ECO:0000313" key="1">
    <source>
        <dbReference type="EMBL" id="ACN53060.1"/>
    </source>
</evidence>
<dbReference type="Proteomes" id="UP000006163">
    <property type="component" value="Plasmid VS116_lp28-3"/>
</dbReference>
<dbReference type="GeneID" id="63641906"/>
<geneLocation type="plasmid" evidence="1 2">
    <name>VS116_lp28-3</name>
</geneLocation>
<keyword evidence="2" id="KW-1185">Reference proteome</keyword>
<dbReference type="RefSeq" id="WP_015899324.1">
    <property type="nucleotide sequence ID" value="NC_012185.1"/>
</dbReference>
<sequence>MQIILLYLNETKTNDIDSSDRKYLIEHVNKEYKDLITIKLQRIKSEYYNIVSKFKLFSIFI</sequence>
<keyword evidence="1" id="KW-0614">Plasmid</keyword>
<gene>
    <name evidence="1" type="ORF">BVAVS116_H0112</name>
</gene>
<reference evidence="1 2" key="1">
    <citation type="journal article" date="2012" name="J. Bacteriol.">
        <title>Whole-Genome Sequences of Borrelia bissettii, Borrelia valaisiana, and Borrelia spielmanii.</title>
        <authorList>
            <person name="Schutzer S.E."/>
            <person name="Fraser-Liggett C.M."/>
            <person name="Qiu W.G."/>
            <person name="Kraiczy P."/>
            <person name="Mongodin E.F."/>
            <person name="Dunn J.J."/>
            <person name="Luft B.J."/>
            <person name="Casjens S.R."/>
        </authorList>
    </citation>
    <scope>NUCLEOTIDE SEQUENCE [LARGE SCALE GENOMIC DNA]</scope>
    <source>
        <strain evidence="1 2">VS116</strain>
        <plasmid evidence="1">VS116_lp28-3</plasmid>
    </source>
</reference>
<dbReference type="AlphaFoldDB" id="C0R927"/>
<dbReference type="HOGENOM" id="CLU_2913339_0_0_12"/>
<proteinExistence type="predicted"/>